<gene>
    <name evidence="5" type="ORF">RM445_22620</name>
</gene>
<dbReference type="Proteomes" id="UP001183202">
    <property type="component" value="Unassembled WGS sequence"/>
</dbReference>
<organism evidence="5 6">
    <name type="scientific">Pseudonocardia charpentierae</name>
    <dbReference type="NCBI Taxonomy" id="3075545"/>
    <lineage>
        <taxon>Bacteria</taxon>
        <taxon>Bacillati</taxon>
        <taxon>Actinomycetota</taxon>
        <taxon>Actinomycetes</taxon>
        <taxon>Pseudonocardiales</taxon>
        <taxon>Pseudonocardiaceae</taxon>
        <taxon>Pseudonocardia</taxon>
    </lineage>
</organism>
<dbReference type="CDD" id="cd06170">
    <property type="entry name" value="LuxR_C_like"/>
    <property type="match status" value="1"/>
</dbReference>
<dbReference type="SUPFAM" id="SSF46894">
    <property type="entry name" value="C-terminal effector domain of the bipartite response regulators"/>
    <property type="match status" value="1"/>
</dbReference>
<dbReference type="Pfam" id="PF00196">
    <property type="entry name" value="GerE"/>
    <property type="match status" value="1"/>
</dbReference>
<comment type="caution">
    <text evidence="5">The sequence shown here is derived from an EMBL/GenBank/DDBJ whole genome shotgun (WGS) entry which is preliminary data.</text>
</comment>
<name>A0ABU2NED7_9PSEU</name>
<proteinExistence type="predicted"/>
<dbReference type="Pfam" id="PF25873">
    <property type="entry name" value="WHD_MalT"/>
    <property type="match status" value="1"/>
</dbReference>
<evidence type="ECO:0000256" key="2">
    <source>
        <dbReference type="ARBA" id="ARBA00023125"/>
    </source>
</evidence>
<evidence type="ECO:0000256" key="1">
    <source>
        <dbReference type="ARBA" id="ARBA00023015"/>
    </source>
</evidence>
<dbReference type="PANTHER" id="PTHR44688">
    <property type="entry name" value="DNA-BINDING TRANSCRIPTIONAL ACTIVATOR DEVR_DOSR"/>
    <property type="match status" value="1"/>
</dbReference>
<evidence type="ECO:0000256" key="3">
    <source>
        <dbReference type="ARBA" id="ARBA00023163"/>
    </source>
</evidence>
<keyword evidence="2" id="KW-0238">DNA-binding</keyword>
<accession>A0ABU2NED7</accession>
<dbReference type="SUPFAM" id="SSF52540">
    <property type="entry name" value="P-loop containing nucleoside triphosphate hydrolases"/>
    <property type="match status" value="1"/>
</dbReference>
<keyword evidence="6" id="KW-1185">Reference proteome</keyword>
<dbReference type="EMBL" id="JAVREJ010000018">
    <property type="protein sequence ID" value="MDT0352325.1"/>
    <property type="molecule type" value="Genomic_DNA"/>
</dbReference>
<dbReference type="Gene3D" id="1.25.40.10">
    <property type="entry name" value="Tetratricopeptide repeat domain"/>
    <property type="match status" value="1"/>
</dbReference>
<dbReference type="InterPro" id="IPR041664">
    <property type="entry name" value="AAA_16"/>
</dbReference>
<evidence type="ECO:0000259" key="4">
    <source>
        <dbReference type="PROSITE" id="PS50043"/>
    </source>
</evidence>
<dbReference type="InterPro" id="IPR059106">
    <property type="entry name" value="WHD_MalT"/>
</dbReference>
<dbReference type="PROSITE" id="PS50043">
    <property type="entry name" value="HTH_LUXR_2"/>
    <property type="match status" value="1"/>
</dbReference>
<dbReference type="InterPro" id="IPR011990">
    <property type="entry name" value="TPR-like_helical_dom_sf"/>
</dbReference>
<keyword evidence="3" id="KW-0804">Transcription</keyword>
<reference evidence="6" key="1">
    <citation type="submission" date="2023-07" db="EMBL/GenBank/DDBJ databases">
        <title>30 novel species of actinomycetes from the DSMZ collection.</title>
        <authorList>
            <person name="Nouioui I."/>
        </authorList>
    </citation>
    <scope>NUCLEOTIDE SEQUENCE [LARGE SCALE GENOMIC DNA]</scope>
    <source>
        <strain evidence="6">DSM 45834</strain>
    </source>
</reference>
<dbReference type="SUPFAM" id="SSF48452">
    <property type="entry name" value="TPR-like"/>
    <property type="match status" value="1"/>
</dbReference>
<sequence>MKRTIPPVRDGAISRDRLAEQLRAARTRLTVVVAPAGWGKTTLLSAWATDPDEKRRIAWVSLDENDDEPARFWTYVLTALRDVSDDISREPLDALGVADLPAVDLALPVLLNELAATTAPHVLVLDDFHVLADPRIHEAVEFLIAYLPASLRVVVAGRADPPLPIARLRARGDLTELRAEQLRFRPDEAAALLSSVAGVDLERSAATTLWRRTEGWAAGLQLAALALRADPGRRRDDDRHLLDYFAAEVLPGLAPRQRDLLVRSAPLELLSGPLCDAALDVAGSAEVLDELVRADLFVAALDDDRQWYRCHRLLRDALRHQPGADPHIVLERAADWFAGHDRIDDAVSHLLVAGRDAAAAALMQRCAAWFFERGAAAGYLQLGERLSRSAVDAALAWSLAYAAALCGDRDGVNRWLDHAEATGTADTVVPGWRSLRAAVLTLRSNFGITDDEASRTIDLAREALALETADGAPGHPNVRPALGAALARDGRFDEAATFLLGVWRERHADSWPPWLVLMVAGTLAVCLVEAGRGDECDRVLREAAPLAAVVERERREASTPGIAALRLAEGRRRHQNADAGAAVVQLRRAVALTELHPRPSVLSRGLVYLADAELACGDRAAARAALSRAREVVENEPVNAFAVRLLEEAEARIGRGTARAAARSGALMEELTDRELSILRALQGTASQREIGSALFLSINTVKAYNKSLYRKLGVACRQDAVDAARNLGLI</sequence>
<dbReference type="SMART" id="SM00421">
    <property type="entry name" value="HTH_LUXR"/>
    <property type="match status" value="1"/>
</dbReference>
<dbReference type="InterPro" id="IPR000792">
    <property type="entry name" value="Tscrpt_reg_LuxR_C"/>
</dbReference>
<dbReference type="RefSeq" id="WP_311558832.1">
    <property type="nucleotide sequence ID" value="NZ_JAVREJ010000018.1"/>
</dbReference>
<dbReference type="InterPro" id="IPR027417">
    <property type="entry name" value="P-loop_NTPase"/>
</dbReference>
<keyword evidence="1" id="KW-0805">Transcription regulation</keyword>
<dbReference type="PANTHER" id="PTHR44688:SF16">
    <property type="entry name" value="DNA-BINDING TRANSCRIPTIONAL ACTIVATOR DEVR_DOSR"/>
    <property type="match status" value="1"/>
</dbReference>
<dbReference type="InterPro" id="IPR016032">
    <property type="entry name" value="Sig_transdc_resp-reg_C-effctor"/>
</dbReference>
<dbReference type="Gene3D" id="3.40.50.300">
    <property type="entry name" value="P-loop containing nucleotide triphosphate hydrolases"/>
    <property type="match status" value="1"/>
</dbReference>
<dbReference type="InterPro" id="IPR036388">
    <property type="entry name" value="WH-like_DNA-bd_sf"/>
</dbReference>
<dbReference type="Gene3D" id="1.10.10.10">
    <property type="entry name" value="Winged helix-like DNA-binding domain superfamily/Winged helix DNA-binding domain"/>
    <property type="match status" value="1"/>
</dbReference>
<protein>
    <submittedName>
        <fullName evidence="5">LuxR C-terminal-related transcriptional regulator</fullName>
    </submittedName>
</protein>
<dbReference type="Pfam" id="PF13191">
    <property type="entry name" value="AAA_16"/>
    <property type="match status" value="1"/>
</dbReference>
<evidence type="ECO:0000313" key="6">
    <source>
        <dbReference type="Proteomes" id="UP001183202"/>
    </source>
</evidence>
<feature type="domain" description="HTH luxR-type" evidence="4">
    <location>
        <begin position="664"/>
        <end position="729"/>
    </location>
</feature>
<evidence type="ECO:0000313" key="5">
    <source>
        <dbReference type="EMBL" id="MDT0352325.1"/>
    </source>
</evidence>